<feature type="transmembrane region" description="Helical" evidence="11">
    <location>
        <begin position="95"/>
        <end position="116"/>
    </location>
</feature>
<keyword evidence="9" id="KW-0408">Iron</keyword>
<dbReference type="FunFam" id="1.20.120.1770:FF:000001">
    <property type="entry name" value="Cytochrome b reductase 1"/>
    <property type="match status" value="1"/>
</dbReference>
<evidence type="ECO:0000259" key="12">
    <source>
        <dbReference type="PROSITE" id="PS50939"/>
    </source>
</evidence>
<evidence type="ECO:0000256" key="9">
    <source>
        <dbReference type="ARBA" id="ARBA00023004"/>
    </source>
</evidence>
<gene>
    <name evidence="14" type="primary">LOC107267262</name>
</gene>
<feature type="transmembrane region" description="Helical" evidence="11">
    <location>
        <begin position="21"/>
        <end position="45"/>
    </location>
</feature>
<evidence type="ECO:0000256" key="6">
    <source>
        <dbReference type="ARBA" id="ARBA00022723"/>
    </source>
</evidence>
<evidence type="ECO:0000256" key="10">
    <source>
        <dbReference type="ARBA" id="ARBA00023136"/>
    </source>
</evidence>
<evidence type="ECO:0000313" key="13">
    <source>
        <dbReference type="Proteomes" id="UP000694920"/>
    </source>
</evidence>
<keyword evidence="3" id="KW-0813">Transport</keyword>
<sequence length="253" mass="28560">MYMHDMDQVGETVQNQNLKGFNLFLVITELVGALLILLVIIWTWYFRGGFAWTSDSGLQFNWHPLLMTIGLVFLYANAMLIYRTQRNVCKRRLKLLHAGIMTVILILTTLALIAVFDSHNYAKPIPIPNMYSLHSWIGLSSVILFSCQLVTGCISYLYPGLQTHFRSAYMPIHIYFGAAGFVGVIAACLIGLNEKAIFSISEYKQLPVEGVLVNVIGLLFMLFGGLSVYLVSQNRYKRLPKPEDEVLLSGRNE</sequence>
<dbReference type="Pfam" id="PF03188">
    <property type="entry name" value="Cytochrom_B561"/>
    <property type="match status" value="1"/>
</dbReference>
<name>A0AAJ7RG45_CEPCN</name>
<dbReference type="InterPro" id="IPR043205">
    <property type="entry name" value="CYB561/CYBRD1-like"/>
</dbReference>
<keyword evidence="4" id="KW-0349">Heme</keyword>
<dbReference type="Proteomes" id="UP000694920">
    <property type="component" value="Unplaced"/>
</dbReference>
<reference evidence="14" key="1">
    <citation type="submission" date="2025-08" db="UniProtKB">
        <authorList>
            <consortium name="RefSeq"/>
        </authorList>
    </citation>
    <scope>IDENTIFICATION</scope>
</reference>
<evidence type="ECO:0000256" key="7">
    <source>
        <dbReference type="ARBA" id="ARBA00022982"/>
    </source>
</evidence>
<dbReference type="GeneID" id="107267262"/>
<dbReference type="Gene3D" id="1.20.120.1770">
    <property type="match status" value="1"/>
</dbReference>
<dbReference type="GO" id="GO:0016491">
    <property type="term" value="F:oxidoreductase activity"/>
    <property type="evidence" value="ECO:0007669"/>
    <property type="project" value="InterPro"/>
</dbReference>
<organism evidence="13 14">
    <name type="scientific">Cephus cinctus</name>
    <name type="common">Wheat stem sawfly</name>
    <dbReference type="NCBI Taxonomy" id="211228"/>
    <lineage>
        <taxon>Eukaryota</taxon>
        <taxon>Metazoa</taxon>
        <taxon>Ecdysozoa</taxon>
        <taxon>Arthropoda</taxon>
        <taxon>Hexapoda</taxon>
        <taxon>Insecta</taxon>
        <taxon>Pterygota</taxon>
        <taxon>Neoptera</taxon>
        <taxon>Endopterygota</taxon>
        <taxon>Hymenoptera</taxon>
        <taxon>Cephoidea</taxon>
        <taxon>Cephidae</taxon>
        <taxon>Cephus</taxon>
    </lineage>
</organism>
<dbReference type="GO" id="GO:0016020">
    <property type="term" value="C:membrane"/>
    <property type="evidence" value="ECO:0007669"/>
    <property type="project" value="UniProtKB-SubCell"/>
</dbReference>
<keyword evidence="10 11" id="KW-0472">Membrane</keyword>
<evidence type="ECO:0000256" key="11">
    <source>
        <dbReference type="SAM" id="Phobius"/>
    </source>
</evidence>
<proteinExistence type="predicted"/>
<feature type="transmembrane region" description="Helical" evidence="11">
    <location>
        <begin position="212"/>
        <end position="231"/>
    </location>
</feature>
<evidence type="ECO:0000256" key="3">
    <source>
        <dbReference type="ARBA" id="ARBA00022448"/>
    </source>
</evidence>
<feature type="domain" description="Cytochrome b561" evidence="12">
    <location>
        <begin position="27"/>
        <end position="232"/>
    </location>
</feature>
<dbReference type="InterPro" id="IPR006593">
    <property type="entry name" value="Cyt_b561/ferric_Rdtase_TM"/>
</dbReference>
<dbReference type="PANTHER" id="PTHR10106">
    <property type="entry name" value="CYTOCHROME B561-RELATED"/>
    <property type="match status" value="1"/>
</dbReference>
<evidence type="ECO:0000256" key="2">
    <source>
        <dbReference type="ARBA" id="ARBA00004141"/>
    </source>
</evidence>
<feature type="transmembrane region" description="Helical" evidence="11">
    <location>
        <begin position="170"/>
        <end position="192"/>
    </location>
</feature>
<accession>A0AAJ7RG45</accession>
<keyword evidence="13" id="KW-1185">Reference proteome</keyword>
<dbReference type="PANTHER" id="PTHR10106:SF0">
    <property type="entry name" value="LD36721P"/>
    <property type="match status" value="1"/>
</dbReference>
<keyword evidence="6" id="KW-0479">Metal-binding</keyword>
<keyword evidence="8 11" id="KW-1133">Transmembrane helix</keyword>
<evidence type="ECO:0000256" key="8">
    <source>
        <dbReference type="ARBA" id="ARBA00022989"/>
    </source>
</evidence>
<comment type="subcellular location">
    <subcellularLocation>
        <location evidence="2">Membrane</location>
        <topology evidence="2">Multi-pass membrane protein</topology>
    </subcellularLocation>
</comment>
<comment type="cofactor">
    <cofactor evidence="1">
        <name>heme b</name>
        <dbReference type="ChEBI" id="CHEBI:60344"/>
    </cofactor>
</comment>
<dbReference type="AlphaFoldDB" id="A0AAJ7RG45"/>
<keyword evidence="7" id="KW-0249">Electron transport</keyword>
<dbReference type="RefSeq" id="XP_024940243.1">
    <property type="nucleotide sequence ID" value="XM_025084475.1"/>
</dbReference>
<dbReference type="GO" id="GO:0046872">
    <property type="term" value="F:metal ion binding"/>
    <property type="evidence" value="ECO:0007669"/>
    <property type="project" value="UniProtKB-KW"/>
</dbReference>
<protein>
    <submittedName>
        <fullName evidence="14">Cytochrome b reductase 1 isoform X1</fullName>
    </submittedName>
</protein>
<evidence type="ECO:0000313" key="14">
    <source>
        <dbReference type="RefSeq" id="XP_024940243.1"/>
    </source>
</evidence>
<evidence type="ECO:0000256" key="1">
    <source>
        <dbReference type="ARBA" id="ARBA00001970"/>
    </source>
</evidence>
<evidence type="ECO:0000256" key="5">
    <source>
        <dbReference type="ARBA" id="ARBA00022692"/>
    </source>
</evidence>
<dbReference type="SMART" id="SM00665">
    <property type="entry name" value="B561"/>
    <property type="match status" value="1"/>
</dbReference>
<feature type="transmembrane region" description="Helical" evidence="11">
    <location>
        <begin position="136"/>
        <end position="158"/>
    </location>
</feature>
<feature type="transmembrane region" description="Helical" evidence="11">
    <location>
        <begin position="65"/>
        <end position="83"/>
    </location>
</feature>
<dbReference type="PROSITE" id="PS50939">
    <property type="entry name" value="CYTOCHROME_B561"/>
    <property type="match status" value="1"/>
</dbReference>
<keyword evidence="5 11" id="KW-0812">Transmembrane</keyword>
<evidence type="ECO:0000256" key="4">
    <source>
        <dbReference type="ARBA" id="ARBA00022617"/>
    </source>
</evidence>